<dbReference type="Proteomes" id="UP001165064">
    <property type="component" value="Unassembled WGS sequence"/>
</dbReference>
<organism evidence="1 2">
    <name type="scientific">Ambrosiozyma monospora</name>
    <name type="common">Yeast</name>
    <name type="synonym">Endomycopsis monosporus</name>
    <dbReference type="NCBI Taxonomy" id="43982"/>
    <lineage>
        <taxon>Eukaryota</taxon>
        <taxon>Fungi</taxon>
        <taxon>Dikarya</taxon>
        <taxon>Ascomycota</taxon>
        <taxon>Saccharomycotina</taxon>
        <taxon>Pichiomycetes</taxon>
        <taxon>Pichiales</taxon>
        <taxon>Pichiaceae</taxon>
        <taxon>Ambrosiozyma</taxon>
    </lineage>
</organism>
<evidence type="ECO:0000313" key="1">
    <source>
        <dbReference type="EMBL" id="GME93485.1"/>
    </source>
</evidence>
<dbReference type="EMBL" id="BSXS01008736">
    <property type="protein sequence ID" value="GME93485.1"/>
    <property type="molecule type" value="Genomic_DNA"/>
</dbReference>
<keyword evidence="2" id="KW-1185">Reference proteome</keyword>
<protein>
    <submittedName>
        <fullName evidence="1">Unnamed protein product</fullName>
    </submittedName>
</protein>
<evidence type="ECO:0000313" key="2">
    <source>
        <dbReference type="Proteomes" id="UP001165064"/>
    </source>
</evidence>
<name>A0ACB5TRR0_AMBMO</name>
<accession>A0ACB5TRR0</accession>
<sequence length="333" mass="37247">MARGDINRPPYTLSIVSDNGPLLDSRFVAPNATHVDGALEYDLHNLYGYSESKATYKSLQSIQQDKRPFILSRSTHSGSGQYAAHWGGDNESVWSFLRFSISQSFSFGLFGIPFFGADVCGFTKNTTEEMCSRWMQLGSFFPFYRNHNTKTTIAQEPYVWDSVAETSKNSIQLRYTLLPYYYTLLAHSHLFDGLPVMRASSWVFPYDESLFGLDSQFFIGNALLVVPALLSNVTSVSGTFPGLDNDEIYYNWYDKKVFNNTDVVQTLDAPLNGDVPLFVRGGFVLPLQDPAYTISESRENPFRLIAALDANGDASGDLFLDDGESPLDSNYEG</sequence>
<proteinExistence type="predicted"/>
<gene>
    <name evidence="1" type="ORF">Amon02_000933500</name>
</gene>
<reference evidence="1" key="1">
    <citation type="submission" date="2023-04" db="EMBL/GenBank/DDBJ databases">
        <title>Ambrosiozyma monospora NBRC 10751.</title>
        <authorList>
            <person name="Ichikawa N."/>
            <person name="Sato H."/>
            <person name="Tonouchi N."/>
        </authorList>
    </citation>
    <scope>NUCLEOTIDE SEQUENCE</scope>
    <source>
        <strain evidence="1">NBRC 10751</strain>
    </source>
</reference>
<comment type="caution">
    <text evidence="1">The sequence shown here is derived from an EMBL/GenBank/DDBJ whole genome shotgun (WGS) entry which is preliminary data.</text>
</comment>